<evidence type="ECO:0000256" key="9">
    <source>
        <dbReference type="ARBA" id="ARBA00023315"/>
    </source>
</evidence>
<name>A0A8S9YJV6_9TREM</name>
<evidence type="ECO:0000256" key="6">
    <source>
        <dbReference type="ARBA" id="ARBA00022490"/>
    </source>
</evidence>
<dbReference type="GO" id="GO:0005634">
    <property type="term" value="C:nucleus"/>
    <property type="evidence" value="ECO:0007669"/>
    <property type="project" value="UniProtKB-SubCell"/>
</dbReference>
<dbReference type="Gene3D" id="3.40.630.30">
    <property type="match status" value="1"/>
</dbReference>
<comment type="catalytic activity">
    <reaction evidence="10">
        <text>N-terminal L-seryl-[histone H2A] + acetyl-CoA = N-terminal N(alpha)-acetyl-L-seryl-[histone H2A] + CoA + H(+)</text>
        <dbReference type="Rhea" id="RHEA:50600"/>
        <dbReference type="Rhea" id="RHEA-COMP:12742"/>
        <dbReference type="Rhea" id="RHEA-COMP:12744"/>
        <dbReference type="ChEBI" id="CHEBI:15378"/>
        <dbReference type="ChEBI" id="CHEBI:57287"/>
        <dbReference type="ChEBI" id="CHEBI:57288"/>
        <dbReference type="ChEBI" id="CHEBI:64738"/>
        <dbReference type="ChEBI" id="CHEBI:83690"/>
        <dbReference type="EC" id="2.3.1.257"/>
    </reaction>
</comment>
<evidence type="ECO:0000313" key="14">
    <source>
        <dbReference type="Proteomes" id="UP000822476"/>
    </source>
</evidence>
<reference evidence="13" key="1">
    <citation type="submission" date="2019-07" db="EMBL/GenBank/DDBJ databases">
        <title>Annotation for the trematode Paragonimus miyazaki's.</title>
        <authorList>
            <person name="Choi Y.-J."/>
        </authorList>
    </citation>
    <scope>NUCLEOTIDE SEQUENCE</scope>
    <source>
        <strain evidence="13">Japan</strain>
    </source>
</reference>
<comment type="catalytic activity">
    <reaction evidence="11">
        <text>N-terminal L-seryl-[histone H4] + acetyl-CoA = N-terminal N(alpha)-acetyl-L-seryl-[histone H4] + CoA + H(+)</text>
        <dbReference type="Rhea" id="RHEA:50596"/>
        <dbReference type="Rhea" id="RHEA-COMP:12740"/>
        <dbReference type="Rhea" id="RHEA-COMP:12743"/>
        <dbReference type="ChEBI" id="CHEBI:15378"/>
        <dbReference type="ChEBI" id="CHEBI:57287"/>
        <dbReference type="ChEBI" id="CHEBI:57288"/>
        <dbReference type="ChEBI" id="CHEBI:64738"/>
        <dbReference type="ChEBI" id="CHEBI:83690"/>
        <dbReference type="EC" id="2.3.1.257"/>
    </reaction>
</comment>
<evidence type="ECO:0000256" key="1">
    <source>
        <dbReference type="ARBA" id="ARBA00004123"/>
    </source>
</evidence>
<dbReference type="EC" id="2.3.1.257" evidence="4"/>
<evidence type="ECO:0000256" key="7">
    <source>
        <dbReference type="ARBA" id="ARBA00022679"/>
    </source>
</evidence>
<dbReference type="SUPFAM" id="SSF55729">
    <property type="entry name" value="Acyl-CoA N-acyltransferases (Nat)"/>
    <property type="match status" value="1"/>
</dbReference>
<protein>
    <recommendedName>
        <fullName evidence="5">N-alpha-acetyltransferase 40</fullName>
        <ecNumber evidence="4">2.3.1.257</ecNumber>
    </recommendedName>
</protein>
<evidence type="ECO:0000256" key="3">
    <source>
        <dbReference type="ARBA" id="ARBA00008870"/>
    </source>
</evidence>
<keyword evidence="8" id="KW-0539">Nucleus</keyword>
<evidence type="ECO:0000256" key="2">
    <source>
        <dbReference type="ARBA" id="ARBA00004496"/>
    </source>
</evidence>
<comment type="caution">
    <text evidence="13">The sequence shown here is derived from an EMBL/GenBank/DDBJ whole genome shotgun (WGS) entry which is preliminary data.</text>
</comment>
<evidence type="ECO:0000256" key="5">
    <source>
        <dbReference type="ARBA" id="ARBA00015043"/>
    </source>
</evidence>
<comment type="similarity">
    <text evidence="3">Belongs to the acetyltransferase family. NAA40 subfamily.</text>
</comment>
<keyword evidence="6" id="KW-0963">Cytoplasm</keyword>
<evidence type="ECO:0000259" key="12">
    <source>
        <dbReference type="PROSITE" id="PS51186"/>
    </source>
</evidence>
<evidence type="ECO:0000256" key="11">
    <source>
        <dbReference type="ARBA" id="ARBA00049524"/>
    </source>
</evidence>
<accession>A0A8S9YJV6</accession>
<keyword evidence="14" id="KW-1185">Reference proteome</keyword>
<comment type="subcellular location">
    <subcellularLocation>
        <location evidence="2">Cytoplasm</location>
    </subcellularLocation>
    <subcellularLocation>
        <location evidence="1">Nucleus</location>
    </subcellularLocation>
</comment>
<gene>
    <name evidence="13" type="ORF">EG68_11143</name>
</gene>
<evidence type="ECO:0000256" key="8">
    <source>
        <dbReference type="ARBA" id="ARBA00023242"/>
    </source>
</evidence>
<dbReference type="InterPro" id="IPR039949">
    <property type="entry name" value="NAA40"/>
</dbReference>
<dbReference type="PROSITE" id="PS51186">
    <property type="entry name" value="GNAT"/>
    <property type="match status" value="1"/>
</dbReference>
<keyword evidence="7" id="KW-0808">Transferase</keyword>
<dbReference type="Proteomes" id="UP000822476">
    <property type="component" value="Unassembled WGS sequence"/>
</dbReference>
<dbReference type="OrthoDB" id="424551at2759"/>
<dbReference type="GO" id="GO:0005737">
    <property type="term" value="C:cytoplasm"/>
    <property type="evidence" value="ECO:0007669"/>
    <property type="project" value="UniProtKB-SubCell"/>
</dbReference>
<dbReference type="PANTHER" id="PTHR20531">
    <property type="entry name" value="N-ALPHA-ACETYLTRANSFERASE 40"/>
    <property type="match status" value="1"/>
</dbReference>
<organism evidence="13 14">
    <name type="scientific">Paragonimus skrjabini miyazakii</name>
    <dbReference type="NCBI Taxonomy" id="59628"/>
    <lineage>
        <taxon>Eukaryota</taxon>
        <taxon>Metazoa</taxon>
        <taxon>Spiralia</taxon>
        <taxon>Lophotrochozoa</taxon>
        <taxon>Platyhelminthes</taxon>
        <taxon>Trematoda</taxon>
        <taxon>Digenea</taxon>
        <taxon>Plagiorchiida</taxon>
        <taxon>Troglotremata</taxon>
        <taxon>Troglotrematidae</taxon>
        <taxon>Paragonimus</taxon>
    </lineage>
</organism>
<dbReference type="GO" id="GO:0043998">
    <property type="term" value="F:histone H2A acetyltransferase activity"/>
    <property type="evidence" value="ECO:0007669"/>
    <property type="project" value="InterPro"/>
</dbReference>
<dbReference type="GO" id="GO:0010485">
    <property type="term" value="F:histone H4 acetyltransferase activity"/>
    <property type="evidence" value="ECO:0007669"/>
    <property type="project" value="InterPro"/>
</dbReference>
<dbReference type="EMBL" id="JTDE01007520">
    <property type="protein sequence ID" value="KAF7238633.1"/>
    <property type="molecule type" value="Genomic_DNA"/>
</dbReference>
<dbReference type="Pfam" id="PF00583">
    <property type="entry name" value="Acetyltransf_1"/>
    <property type="match status" value="1"/>
</dbReference>
<feature type="domain" description="N-acetyltransferase" evidence="12">
    <location>
        <begin position="67"/>
        <end position="220"/>
    </location>
</feature>
<proteinExistence type="inferred from homology"/>
<dbReference type="PANTHER" id="PTHR20531:SF1">
    <property type="entry name" value="N-ALPHA-ACETYLTRANSFERASE 40"/>
    <property type="match status" value="1"/>
</dbReference>
<evidence type="ECO:0000256" key="10">
    <source>
        <dbReference type="ARBA" id="ARBA00047821"/>
    </source>
</evidence>
<dbReference type="AlphaFoldDB" id="A0A8S9YJV6"/>
<evidence type="ECO:0000313" key="13">
    <source>
        <dbReference type="EMBL" id="KAF7238633.1"/>
    </source>
</evidence>
<keyword evidence="9" id="KW-0012">Acyltransferase</keyword>
<dbReference type="GO" id="GO:1990189">
    <property type="term" value="F:protein N-terminal-serine acetyltransferase activity"/>
    <property type="evidence" value="ECO:0007669"/>
    <property type="project" value="UniProtKB-EC"/>
</dbReference>
<evidence type="ECO:0000256" key="4">
    <source>
        <dbReference type="ARBA" id="ARBA00012950"/>
    </source>
</evidence>
<sequence length="227" mass="25759">MRIKSERGGLQALRKAKALELVNAANNSTNPLLCALSLPNIAPAPPANVNLELQCLRASSLESSVQEELFSLLKTNMQHFYETSSWKWDEDKKWAELFSPKAWLILCKSVDKITDCGACESAGFVSFRFEREGSHPVLYCYDIQLQVHFRGLSLGRYLIDVLTCIATHFKMHRLLLTVFKSNTRALNFFRKNGFKTDQTDPSQFEGNPVVDYRILSKKLTQIPANLI</sequence>
<dbReference type="InterPro" id="IPR016181">
    <property type="entry name" value="Acyl_CoA_acyltransferase"/>
</dbReference>
<dbReference type="InterPro" id="IPR000182">
    <property type="entry name" value="GNAT_dom"/>
</dbReference>